<proteinExistence type="predicted"/>
<dbReference type="EMBL" id="CH473957">
    <property type="protein sequence ID" value="EDL91032.1"/>
    <property type="molecule type" value="Genomic_DNA"/>
</dbReference>
<evidence type="ECO:0000313" key="2">
    <source>
        <dbReference type="Proteomes" id="UP000234681"/>
    </source>
</evidence>
<evidence type="ECO:0000313" key="1">
    <source>
        <dbReference type="EMBL" id="EDL91032.1"/>
    </source>
</evidence>
<sequence>MAESTLMFHLLPKRKISTP</sequence>
<name>A6IAB4_RAT</name>
<dbReference type="AlphaFoldDB" id="A6IAB4"/>
<accession>A6IAB4</accession>
<gene>
    <name evidence="1" type="ORF">rCG_56405</name>
</gene>
<dbReference type="Proteomes" id="UP000234681">
    <property type="component" value="Chromosome 4"/>
</dbReference>
<protein>
    <submittedName>
        <fullName evidence="1">RCG56405</fullName>
    </submittedName>
</protein>
<organism evidence="1 2">
    <name type="scientific">Rattus norvegicus</name>
    <name type="common">Rat</name>
    <dbReference type="NCBI Taxonomy" id="10116"/>
    <lineage>
        <taxon>Eukaryota</taxon>
        <taxon>Metazoa</taxon>
        <taxon>Chordata</taxon>
        <taxon>Craniata</taxon>
        <taxon>Vertebrata</taxon>
        <taxon>Euteleostomi</taxon>
        <taxon>Mammalia</taxon>
        <taxon>Eutheria</taxon>
        <taxon>Euarchontoglires</taxon>
        <taxon>Glires</taxon>
        <taxon>Rodentia</taxon>
        <taxon>Myomorpha</taxon>
        <taxon>Muroidea</taxon>
        <taxon>Muridae</taxon>
        <taxon>Murinae</taxon>
        <taxon>Rattus</taxon>
    </lineage>
</organism>
<reference evidence="2" key="1">
    <citation type="submission" date="2005-09" db="EMBL/GenBank/DDBJ databases">
        <authorList>
            <person name="Mural R.J."/>
            <person name="Li P.W."/>
            <person name="Adams M.D."/>
            <person name="Amanatides P.G."/>
            <person name="Baden-Tillson H."/>
            <person name="Barnstead M."/>
            <person name="Chin S.H."/>
            <person name="Dew I."/>
            <person name="Evans C.A."/>
            <person name="Ferriera S."/>
            <person name="Flanigan M."/>
            <person name="Fosler C."/>
            <person name="Glodek A."/>
            <person name="Gu Z."/>
            <person name="Holt R.A."/>
            <person name="Jennings D."/>
            <person name="Kraft C.L."/>
            <person name="Lu F."/>
            <person name="Nguyen T."/>
            <person name="Nusskern D.R."/>
            <person name="Pfannkoch C.M."/>
            <person name="Sitter C."/>
            <person name="Sutton G.G."/>
            <person name="Venter J.C."/>
            <person name="Wang Z."/>
            <person name="Woodage T."/>
            <person name="Zheng X.H."/>
            <person name="Zhong F."/>
        </authorList>
    </citation>
    <scope>NUCLEOTIDE SEQUENCE [LARGE SCALE GENOMIC DNA]</scope>
    <source>
        <strain>BN</strain>
        <strain evidence="2">Sprague-Dawley</strain>
    </source>
</reference>